<evidence type="ECO:0000256" key="2">
    <source>
        <dbReference type="ARBA" id="ARBA00012176"/>
    </source>
</evidence>
<proteinExistence type="inferred from homology"/>
<organism evidence="3 4">
    <name type="scientific">Epichloe bromicola</name>
    <dbReference type="NCBI Taxonomy" id="79588"/>
    <lineage>
        <taxon>Eukaryota</taxon>
        <taxon>Fungi</taxon>
        <taxon>Dikarya</taxon>
        <taxon>Ascomycota</taxon>
        <taxon>Pezizomycotina</taxon>
        <taxon>Sordariomycetes</taxon>
        <taxon>Hypocreomycetidae</taxon>
        <taxon>Hypocreales</taxon>
        <taxon>Clavicipitaceae</taxon>
        <taxon>Epichloe</taxon>
    </lineage>
</organism>
<dbReference type="Proteomes" id="UP001562357">
    <property type="component" value="Unassembled WGS sequence"/>
</dbReference>
<name>A0ABQ0D0X8_9HYPO</name>
<dbReference type="InterPro" id="IPR024078">
    <property type="entry name" value="LmbE-like_dom_sf"/>
</dbReference>
<evidence type="ECO:0000313" key="3">
    <source>
        <dbReference type="EMBL" id="GAB0139238.1"/>
    </source>
</evidence>
<protein>
    <recommendedName>
        <fullName evidence="2">N-acetylglucosaminylphosphatidylinositol deacetylase</fullName>
        <ecNumber evidence="2">3.5.1.89</ecNumber>
    </recommendedName>
</protein>
<evidence type="ECO:0000313" key="4">
    <source>
        <dbReference type="Proteomes" id="UP001562357"/>
    </source>
</evidence>
<keyword evidence="4" id="KW-1185">Reference proteome</keyword>
<dbReference type="PANTHER" id="PTHR12993">
    <property type="entry name" value="N-ACETYLGLUCOSAMINYL-PHOSPHATIDYLINOSITOL DE-N-ACETYLASE-RELATED"/>
    <property type="match status" value="1"/>
</dbReference>
<dbReference type="PANTHER" id="PTHR12993:SF11">
    <property type="entry name" value="N-ACETYLGLUCOSAMINYL-PHOSPHATIDYLINOSITOL DE-N-ACETYLASE"/>
    <property type="match status" value="1"/>
</dbReference>
<reference evidence="4" key="1">
    <citation type="submission" date="2024-06" db="EMBL/GenBank/DDBJ databases">
        <title>Draft Genome Sequences of Epichloe bromicola Strains Isolated from Elymus ciliaris.</title>
        <authorList>
            <consortium name="Epichloe bromicola genome sequencing consortium"/>
            <person name="Miura A."/>
            <person name="Imano S."/>
            <person name="Ashida A."/>
            <person name="Sato I."/>
            <person name="Chiba S."/>
            <person name="Tanaka A."/>
            <person name="Camagna M."/>
            <person name="Takemoto D."/>
        </authorList>
    </citation>
    <scope>NUCLEOTIDE SEQUENCE [LARGE SCALE GENOMIC DNA]</scope>
    <source>
        <strain evidence="4">DP</strain>
    </source>
</reference>
<dbReference type="InterPro" id="IPR003737">
    <property type="entry name" value="GlcNAc_PI_deacetylase-related"/>
</dbReference>
<comment type="similarity">
    <text evidence="1">Belongs to the PIGL family.</text>
</comment>
<dbReference type="EC" id="3.5.1.89" evidence="2"/>
<dbReference type="Gene3D" id="3.40.50.10320">
    <property type="entry name" value="LmbE-like"/>
    <property type="match status" value="1"/>
</dbReference>
<evidence type="ECO:0000256" key="1">
    <source>
        <dbReference type="ARBA" id="ARBA00006066"/>
    </source>
</evidence>
<comment type="caution">
    <text evidence="3">The sequence shown here is derived from an EMBL/GenBank/DDBJ whole genome shotgun (WGS) entry which is preliminary data.</text>
</comment>
<dbReference type="Pfam" id="PF02585">
    <property type="entry name" value="PIG-L"/>
    <property type="match status" value="1"/>
</dbReference>
<dbReference type="EMBL" id="BAAFGZ010000939">
    <property type="protein sequence ID" value="GAB0139238.1"/>
    <property type="molecule type" value="Genomic_DNA"/>
</dbReference>
<sequence length="289" mass="32105">MGALLATGVVVLLLPLIYIYTVPIVQARSPRLRNKRICLLIAHPDDEAMFFAPTLLALTRPETGNHVKVLCLSTGNAEGLGETRKKELIKSCTMLGVRQETDVFVIDDQDFQDSITVTWDKDRIAELLCTPFAPQHLNQAHIGSGDDAPTATIDVLITFDQDGVSSHPNHISLYHGARAFISTLMARKPGCESPVELYTLTSVPILRKYAAFLDALPTLCKWAFGTDAPKTKSPGSLLFLNQIAGEHGLPQAWSAMTKAHKSQMAWFRWCWIVLSRYMFLNDLKLERVS</sequence>
<dbReference type="SUPFAM" id="SSF102588">
    <property type="entry name" value="LmbE-like"/>
    <property type="match status" value="1"/>
</dbReference>
<accession>A0ABQ0D0X8</accession>
<gene>
    <name evidence="3" type="primary">g7451</name>
    <name evidence="3" type="ORF">EsDP_00007451</name>
</gene>